<protein>
    <recommendedName>
        <fullName evidence="3">Reverse transcriptase zinc-binding domain-containing protein</fullName>
    </recommendedName>
</protein>
<organism evidence="1 2">
    <name type="scientific">Trifolium subterraneum</name>
    <name type="common">Subterranean clover</name>
    <dbReference type="NCBI Taxonomy" id="3900"/>
    <lineage>
        <taxon>Eukaryota</taxon>
        <taxon>Viridiplantae</taxon>
        <taxon>Streptophyta</taxon>
        <taxon>Embryophyta</taxon>
        <taxon>Tracheophyta</taxon>
        <taxon>Spermatophyta</taxon>
        <taxon>Magnoliopsida</taxon>
        <taxon>eudicotyledons</taxon>
        <taxon>Gunneridae</taxon>
        <taxon>Pentapetalae</taxon>
        <taxon>rosids</taxon>
        <taxon>fabids</taxon>
        <taxon>Fabales</taxon>
        <taxon>Fabaceae</taxon>
        <taxon>Papilionoideae</taxon>
        <taxon>50 kb inversion clade</taxon>
        <taxon>NPAAA clade</taxon>
        <taxon>Hologalegina</taxon>
        <taxon>IRL clade</taxon>
        <taxon>Trifolieae</taxon>
        <taxon>Trifolium</taxon>
    </lineage>
</organism>
<dbReference type="Proteomes" id="UP000242715">
    <property type="component" value="Unassembled WGS sequence"/>
</dbReference>
<dbReference type="AlphaFoldDB" id="A0A2Z6MTJ7"/>
<dbReference type="EMBL" id="DF973605">
    <property type="protein sequence ID" value="GAU35808.1"/>
    <property type="molecule type" value="Genomic_DNA"/>
</dbReference>
<reference evidence="2" key="1">
    <citation type="journal article" date="2017" name="Front. Plant Sci.">
        <title>Climate Clever Clovers: New Paradigm to Reduce the Environmental Footprint of Ruminants by Breeding Low Methanogenic Forages Utilizing Haplotype Variation.</title>
        <authorList>
            <person name="Kaur P."/>
            <person name="Appels R."/>
            <person name="Bayer P.E."/>
            <person name="Keeble-Gagnere G."/>
            <person name="Wang J."/>
            <person name="Hirakawa H."/>
            <person name="Shirasawa K."/>
            <person name="Vercoe P."/>
            <person name="Stefanova K."/>
            <person name="Durmic Z."/>
            <person name="Nichols P."/>
            <person name="Revell C."/>
            <person name="Isobe S.N."/>
            <person name="Edwards D."/>
            <person name="Erskine W."/>
        </authorList>
    </citation>
    <scope>NUCLEOTIDE SEQUENCE [LARGE SCALE GENOMIC DNA]</scope>
    <source>
        <strain evidence="2">cv. Daliak</strain>
    </source>
</reference>
<evidence type="ECO:0000313" key="1">
    <source>
        <dbReference type="EMBL" id="GAU35808.1"/>
    </source>
</evidence>
<keyword evidence="2" id="KW-1185">Reference proteome</keyword>
<name>A0A2Z6MTJ7_TRISU</name>
<evidence type="ECO:0000313" key="2">
    <source>
        <dbReference type="Proteomes" id="UP000242715"/>
    </source>
</evidence>
<evidence type="ECO:0008006" key="3">
    <source>
        <dbReference type="Google" id="ProtNLM"/>
    </source>
</evidence>
<gene>
    <name evidence="1" type="ORF">TSUD_155830</name>
</gene>
<dbReference type="PANTHER" id="PTHR36617:SF5">
    <property type="entry name" value="OS05G0421675 PROTEIN"/>
    <property type="match status" value="1"/>
</dbReference>
<proteinExistence type="predicted"/>
<dbReference type="OrthoDB" id="1435333at2759"/>
<dbReference type="PANTHER" id="PTHR36617">
    <property type="entry name" value="PROTEIN, PUTATIVE-RELATED"/>
    <property type="match status" value="1"/>
</dbReference>
<accession>A0A2Z6MTJ7</accession>
<sequence length="413" mass="46465">MMRKFGFGERWHQWTRGLSGAMRSAEEQNLYSNLKVEVNLWSLKAILHSGFELASGLKVNFGKSRVIGVNVSMNFLGLAERFLHCSVDSLSFTYLGLPVGTNPQECPLGIDFMSKRLKPKIAWVSYVNLERMVGLLWEKSDQLILLCWVSGSGGFFIMGLSIWWKDGSLLGTKVDSPSKWFSIMVSKQIEIENSTFFWFDPWVRGMSLQVTYKRLFQIFDQGLDKVQDLLYELQLFMHVFIPSHGNDIWLWKHDVDGQFSIKSAYRVIAMANKSVVLYCEVVRFRVHLPIVSLFECFLEMGARKRTEFIDDREFGGKGVFASSINGRCNSYSVGLDRVGRGIDSGSEASVNQELHQPSRPAAPIDGSASTMASFASMVFTFLPVSVFLTRGVSGCVSGISVVFGSNVSLRQCF</sequence>